<keyword evidence="1" id="KW-0732">Signal</keyword>
<reference evidence="2 3" key="1">
    <citation type="submission" date="2015-03" db="EMBL/GenBank/DDBJ databases">
        <authorList>
            <consortium name="Pathogen Informatics"/>
            <person name="Murphy D."/>
        </authorList>
    </citation>
    <scope>NUCLEOTIDE SEQUENCE [LARGE SCALE GENOMIC DNA]</scope>
    <source>
        <strain evidence="2 3">FE82747</strain>
    </source>
</reference>
<feature type="signal peptide" evidence="1">
    <location>
        <begin position="1"/>
        <end position="25"/>
    </location>
</feature>
<organism evidence="2 3">
    <name type="scientific">Yersinia mollaretii</name>
    <dbReference type="NCBI Taxonomy" id="33060"/>
    <lineage>
        <taxon>Bacteria</taxon>
        <taxon>Pseudomonadati</taxon>
        <taxon>Pseudomonadota</taxon>
        <taxon>Gammaproteobacteria</taxon>
        <taxon>Enterobacterales</taxon>
        <taxon>Yersiniaceae</taxon>
        <taxon>Yersinia</taxon>
    </lineage>
</organism>
<proteinExistence type="predicted"/>
<evidence type="ECO:0008006" key="4">
    <source>
        <dbReference type="Google" id="ProtNLM"/>
    </source>
</evidence>
<feature type="chain" id="PRO_5041252144" description="N-acetylglucosamine-binding protein A" evidence="1">
    <location>
        <begin position="26"/>
        <end position="145"/>
    </location>
</feature>
<dbReference type="RefSeq" id="WP_049678955.1">
    <property type="nucleotide sequence ID" value="NZ_CABMMJ010000008.1"/>
</dbReference>
<evidence type="ECO:0000313" key="3">
    <source>
        <dbReference type="Proteomes" id="UP000040841"/>
    </source>
</evidence>
<sequence length="145" mass="16027">MLKISNTIFVSMALGFIIICFSANAVKNTSTMMAQGAGLAPQAMNTEDRALPEFSVSDVRSTYHLVENNAIVDFVISSNEFLNYYAYVRRNNVIYGDASGFVNNRSVGVAILAKEMSMGHYELVIDAYNNDKLSANKTFTFLIVQ</sequence>
<name>A0AA36PG20_YERMO</name>
<comment type="caution">
    <text evidence="2">The sequence shown here is derived from an EMBL/GenBank/DDBJ whole genome shotgun (WGS) entry which is preliminary data.</text>
</comment>
<evidence type="ECO:0000313" key="2">
    <source>
        <dbReference type="EMBL" id="CNI36648.1"/>
    </source>
</evidence>
<dbReference type="EMBL" id="CQBM01000008">
    <property type="protein sequence ID" value="CNI36648.1"/>
    <property type="molecule type" value="Genomic_DNA"/>
</dbReference>
<dbReference type="Proteomes" id="UP000040841">
    <property type="component" value="Unassembled WGS sequence"/>
</dbReference>
<gene>
    <name evidence="2" type="ORF">ERS008502_03036</name>
</gene>
<dbReference type="Gene3D" id="2.60.40.2550">
    <property type="match status" value="1"/>
</dbReference>
<accession>A0AA36PG20</accession>
<dbReference type="AlphaFoldDB" id="A0AA36PG20"/>
<evidence type="ECO:0000256" key="1">
    <source>
        <dbReference type="SAM" id="SignalP"/>
    </source>
</evidence>
<protein>
    <recommendedName>
        <fullName evidence="4">N-acetylglucosamine-binding protein A</fullName>
    </recommendedName>
</protein>